<sequence>MKIKRYASLLSLLLVLGLTAFGSSGHAESAATLDPRLGDFLEFVIKDPAVLEREKKDYASRGVTFEPFIYAVYTGAVKIDNAPDNEEARRVGPNAGALAQLGQYLEEQRPELSAKLLDQMAAFYSVKSNQTFMRGMFLESVRGLTTAAPPAVDDKGTAATTGGRAETAKPSATIRFNGLDNEAIGAASLARRGAFLSVTGIGSSGSDGVRIHLPGAATQVRVRAQVPSGPTLAAGAYFEITSRSSDPGLDSLGFLRITRISDADIYEVTGVVANATSHVLAVFNKGREVRRDVLRTAGTPFARVRASIKFESSLNDAVGRGSSSEGALLRWNWSSPSPMKIMNRATGADTTVVADELRLLDANPRGGAPTTLSEFIVRGRDLGEIRIRAEEVIESPKKSK</sequence>
<evidence type="ECO:0000256" key="1">
    <source>
        <dbReference type="SAM" id="SignalP"/>
    </source>
</evidence>
<keyword evidence="1" id="KW-0732">Signal</keyword>
<reference evidence="2 3" key="1">
    <citation type="journal article" date="2019" name="Nat. Microbiol.">
        <title>Mediterranean grassland soil C-N compound turnover is dependent on rainfall and depth, and is mediated by genomically divergent microorganisms.</title>
        <authorList>
            <person name="Diamond S."/>
            <person name="Andeer P.F."/>
            <person name="Li Z."/>
            <person name="Crits-Christoph A."/>
            <person name="Burstein D."/>
            <person name="Anantharaman K."/>
            <person name="Lane K.R."/>
            <person name="Thomas B.C."/>
            <person name="Pan C."/>
            <person name="Northen T.R."/>
            <person name="Banfield J.F."/>
        </authorList>
    </citation>
    <scope>NUCLEOTIDE SEQUENCE [LARGE SCALE GENOMIC DNA]</scope>
    <source>
        <strain evidence="2">WS_7</strain>
    </source>
</reference>
<dbReference type="EMBL" id="VBOX01000062">
    <property type="protein sequence ID" value="TMQ63227.1"/>
    <property type="molecule type" value="Genomic_DNA"/>
</dbReference>
<organism evidence="2 3">
    <name type="scientific">Eiseniibacteriota bacterium</name>
    <dbReference type="NCBI Taxonomy" id="2212470"/>
    <lineage>
        <taxon>Bacteria</taxon>
        <taxon>Candidatus Eiseniibacteriota</taxon>
    </lineage>
</organism>
<comment type="caution">
    <text evidence="2">The sequence shown here is derived from an EMBL/GenBank/DDBJ whole genome shotgun (WGS) entry which is preliminary data.</text>
</comment>
<protein>
    <submittedName>
        <fullName evidence="2">Uncharacterized protein</fullName>
    </submittedName>
</protein>
<evidence type="ECO:0000313" key="3">
    <source>
        <dbReference type="Proteomes" id="UP000317366"/>
    </source>
</evidence>
<feature type="chain" id="PRO_5022223163" evidence="1">
    <location>
        <begin position="28"/>
        <end position="400"/>
    </location>
</feature>
<dbReference type="Proteomes" id="UP000317366">
    <property type="component" value="Unassembled WGS sequence"/>
</dbReference>
<feature type="signal peptide" evidence="1">
    <location>
        <begin position="1"/>
        <end position="27"/>
    </location>
</feature>
<gene>
    <name evidence="2" type="ORF">E6K77_05720</name>
</gene>
<evidence type="ECO:0000313" key="2">
    <source>
        <dbReference type="EMBL" id="TMQ63227.1"/>
    </source>
</evidence>
<name>A0A538THX0_UNCEI</name>
<accession>A0A538THX0</accession>
<proteinExistence type="predicted"/>
<dbReference type="AlphaFoldDB" id="A0A538THX0"/>